<evidence type="ECO:0000313" key="4">
    <source>
        <dbReference type="Proteomes" id="UP000663889"/>
    </source>
</evidence>
<feature type="domain" description="PhoD-like phosphatase" evidence="2">
    <location>
        <begin position="320"/>
        <end position="463"/>
    </location>
</feature>
<dbReference type="Gene3D" id="3.60.21.70">
    <property type="entry name" value="PhoD-like phosphatase"/>
    <property type="match status" value="1"/>
</dbReference>
<feature type="compositionally biased region" description="Polar residues" evidence="1">
    <location>
        <begin position="497"/>
        <end position="507"/>
    </location>
</feature>
<reference evidence="3" key="1">
    <citation type="submission" date="2021-02" db="EMBL/GenBank/DDBJ databases">
        <authorList>
            <person name="Nowell W R."/>
        </authorList>
    </citation>
    <scope>NUCLEOTIDE SEQUENCE</scope>
</reference>
<comment type="caution">
    <text evidence="3">The sequence shown here is derived from an EMBL/GenBank/DDBJ whole genome shotgun (WGS) entry which is preliminary data.</text>
</comment>
<dbReference type="AlphaFoldDB" id="A0A815V158"/>
<feature type="non-terminal residue" evidence="3">
    <location>
        <position position="1"/>
    </location>
</feature>
<organism evidence="3 4">
    <name type="scientific">Rotaria sordida</name>
    <dbReference type="NCBI Taxonomy" id="392033"/>
    <lineage>
        <taxon>Eukaryota</taxon>
        <taxon>Metazoa</taxon>
        <taxon>Spiralia</taxon>
        <taxon>Gnathifera</taxon>
        <taxon>Rotifera</taxon>
        <taxon>Eurotatoria</taxon>
        <taxon>Bdelloidea</taxon>
        <taxon>Philodinida</taxon>
        <taxon>Philodinidae</taxon>
        <taxon>Rotaria</taxon>
    </lineage>
</organism>
<dbReference type="InterPro" id="IPR043904">
    <property type="entry name" value="PhoD_2-like"/>
</dbReference>
<dbReference type="GO" id="GO:0016020">
    <property type="term" value="C:membrane"/>
    <property type="evidence" value="ECO:0007669"/>
    <property type="project" value="TreeGrafter"/>
</dbReference>
<dbReference type="PANTHER" id="PTHR46689">
    <property type="entry name" value="MEMBRANE PROTEIN, PUTATIVE-RELATED"/>
    <property type="match status" value="1"/>
</dbReference>
<name>A0A815V158_9BILA</name>
<evidence type="ECO:0000256" key="1">
    <source>
        <dbReference type="SAM" id="MobiDB-lite"/>
    </source>
</evidence>
<dbReference type="Pfam" id="PF19050">
    <property type="entry name" value="PhoD_2"/>
    <property type="match status" value="2"/>
</dbReference>
<dbReference type="EMBL" id="CAJNOU010007430">
    <property type="protein sequence ID" value="CAF1524522.1"/>
    <property type="molecule type" value="Genomic_DNA"/>
</dbReference>
<feature type="region of interest" description="Disordered" evidence="1">
    <location>
        <begin position="497"/>
        <end position="525"/>
    </location>
</feature>
<evidence type="ECO:0000259" key="2">
    <source>
        <dbReference type="Pfam" id="PF19050"/>
    </source>
</evidence>
<gene>
    <name evidence="3" type="ORF">SEV965_LOCUS37198</name>
</gene>
<feature type="domain" description="PhoD-like phosphatase" evidence="2">
    <location>
        <begin position="188"/>
        <end position="304"/>
    </location>
</feature>
<dbReference type="Proteomes" id="UP000663889">
    <property type="component" value="Unassembled WGS sequence"/>
</dbReference>
<dbReference type="InterPro" id="IPR038607">
    <property type="entry name" value="PhoD-like_sf"/>
</dbReference>
<dbReference type="PANTHER" id="PTHR46689:SF2">
    <property type="entry name" value="WW DOMAIN PROTEIN (AFU_ORTHOLOGUE AFUA_6G06520)"/>
    <property type="match status" value="1"/>
</dbReference>
<protein>
    <recommendedName>
        <fullName evidence="2">PhoD-like phosphatase domain-containing protein</fullName>
    </recommendedName>
</protein>
<sequence length="556" mass="65898">MLWMGSALIFRHISFDRPNIEFICDVKVDYNWEILYENIFNLCAYRVNIFIELRPGEGDDKIIWKIDWGDEKTDGSFLIARLDQKWRGGFFSCNEFDAYVPEHIASNLTYSNVWNHLISIHEETPLHLLLWGGDQNYIDFIFDDIPFLYAWRNMEWNARWSTDFRDDLKKQVEQYHFNTYAENWDCRSYPPLLHDSPVMMGLFLSAQKMRLLFQHHTTLEKAREHQMFGYQGYSFFARCGRYLAIIGADGRTERDTQTVQHEKTWDMIFDKLENNLDNVEHLIVVFPVPFSFIRVHIAESIFERLKNLPNKWRRLPVVKGTNSIFGLPELYDDLLDEWTHMNHIEERNRALLRFQKISQQKKVRITYFSGDIHCCGIGRFQTRESYQPLPINDSRLMYQIISSAIVNMPPSNMAIRLAHHFKTKWNPVDNTEEEMIDFFERRPEDGRKACYKKFRPNRNWCYFEQCSNIISSSVTVVQTSCLHCCPSKNNHVVPTTLGPTSNQQGKGSQHAPIHSHSHQKLCQEQIQTDQRQIGTNDLRIRFWLESANKHRNGRQF</sequence>
<accession>A0A815V158</accession>
<evidence type="ECO:0000313" key="3">
    <source>
        <dbReference type="EMBL" id="CAF1524522.1"/>
    </source>
</evidence>
<proteinExistence type="predicted"/>